<evidence type="ECO:0000259" key="1">
    <source>
        <dbReference type="PROSITE" id="PS50943"/>
    </source>
</evidence>
<reference evidence="2 3" key="1">
    <citation type="submission" date="2023-07" db="EMBL/GenBank/DDBJ databases">
        <title>Sorghum-associated microbial communities from plants grown in Nebraska, USA.</title>
        <authorList>
            <person name="Schachtman D."/>
        </authorList>
    </citation>
    <scope>NUCLEOTIDE SEQUENCE [LARGE SCALE GENOMIC DNA]</scope>
    <source>
        <strain evidence="2 3">BE211</strain>
    </source>
</reference>
<dbReference type="EMBL" id="JAVDWA010000005">
    <property type="protein sequence ID" value="MDR7073994.1"/>
    <property type="molecule type" value="Genomic_DNA"/>
</dbReference>
<evidence type="ECO:0000313" key="2">
    <source>
        <dbReference type="EMBL" id="MDR7073994.1"/>
    </source>
</evidence>
<feature type="domain" description="HTH cro/C1-type" evidence="1">
    <location>
        <begin position="7"/>
        <end position="61"/>
    </location>
</feature>
<dbReference type="SMART" id="SM00530">
    <property type="entry name" value="HTH_XRE"/>
    <property type="match status" value="1"/>
</dbReference>
<comment type="caution">
    <text evidence="2">The sequence shown here is derived from an EMBL/GenBank/DDBJ whole genome shotgun (WGS) entry which is preliminary data.</text>
</comment>
<dbReference type="InterPro" id="IPR011990">
    <property type="entry name" value="TPR-like_helical_dom_sf"/>
</dbReference>
<dbReference type="SMART" id="SM00028">
    <property type="entry name" value="TPR"/>
    <property type="match status" value="3"/>
</dbReference>
<dbReference type="InterPro" id="IPR019734">
    <property type="entry name" value="TPR_rpt"/>
</dbReference>
<dbReference type="SUPFAM" id="SSF48452">
    <property type="entry name" value="TPR-like"/>
    <property type="match status" value="1"/>
</dbReference>
<keyword evidence="3" id="KW-1185">Reference proteome</keyword>
<protein>
    <submittedName>
        <fullName evidence="2">Transcriptional regulator with XRE-family HTH domain</fullName>
    </submittedName>
</protein>
<evidence type="ECO:0000313" key="3">
    <source>
        <dbReference type="Proteomes" id="UP001258181"/>
    </source>
</evidence>
<dbReference type="PROSITE" id="PS50943">
    <property type="entry name" value="HTH_CROC1"/>
    <property type="match status" value="1"/>
</dbReference>
<dbReference type="Pfam" id="PF01381">
    <property type="entry name" value="HTH_3"/>
    <property type="match status" value="1"/>
</dbReference>
<dbReference type="SUPFAM" id="SSF47413">
    <property type="entry name" value="lambda repressor-like DNA-binding domains"/>
    <property type="match status" value="1"/>
</dbReference>
<dbReference type="CDD" id="cd00093">
    <property type="entry name" value="HTH_XRE"/>
    <property type="match status" value="1"/>
</dbReference>
<dbReference type="RefSeq" id="WP_310260219.1">
    <property type="nucleotide sequence ID" value="NZ_JAVDWA010000005.1"/>
</dbReference>
<organism evidence="2 3">
    <name type="scientific">Fictibacillus barbaricus</name>
    <dbReference type="NCBI Taxonomy" id="182136"/>
    <lineage>
        <taxon>Bacteria</taxon>
        <taxon>Bacillati</taxon>
        <taxon>Bacillota</taxon>
        <taxon>Bacilli</taxon>
        <taxon>Bacillales</taxon>
        <taxon>Fictibacillaceae</taxon>
        <taxon>Fictibacillus</taxon>
    </lineage>
</organism>
<sequence length="424" mass="50194">MKPGEKIRYFRKTQNMSQQDLAEGICSISYLSKIENGQAEASNEIVLFLLNRLGKDLGDEQFQGDMAQKLQDWFYFMFAKKHEKAKQHYKELSNEATIDVELQIYYKSMETMFHLVSNIQPEIVKQNIDDLTSIQEVIKNKNLLYFHLVKGVYNYTNKNYNDSYTYLKKVENKMFEIQVSQWEKGYIYYLLGLVSSRLWKNMISLDYTRTALKTFEELYEFNRCADCRILLGIIYQRIESYSEAIKHLELAESVADAFNDNHLLGIVYQNLGYIESKKDNSVAAIELYQKSLFYKKEQAPVQQVATIFTLIEEYYKQGNSYDGLKMVEKGLELVDNDDSLLEYKYHYRFYYYVFHLGLDHEKTIEYLTDVVIPYFESKKKWVHLSELARIVGSYYEKKAKYKAANEYFHLTIMALQKISQTEDL</sequence>
<dbReference type="InterPro" id="IPR010982">
    <property type="entry name" value="Lambda_DNA-bd_dom_sf"/>
</dbReference>
<dbReference type="InterPro" id="IPR001387">
    <property type="entry name" value="Cro/C1-type_HTH"/>
</dbReference>
<gene>
    <name evidence="2" type="ORF">J2X07_002984</name>
</gene>
<proteinExistence type="predicted"/>
<name>A0ABU1U3F2_9BACL</name>
<dbReference type="Gene3D" id="1.10.260.40">
    <property type="entry name" value="lambda repressor-like DNA-binding domains"/>
    <property type="match status" value="1"/>
</dbReference>
<dbReference type="Proteomes" id="UP001258181">
    <property type="component" value="Unassembled WGS sequence"/>
</dbReference>
<dbReference type="Gene3D" id="1.25.40.10">
    <property type="entry name" value="Tetratricopeptide repeat domain"/>
    <property type="match status" value="1"/>
</dbReference>
<accession>A0ABU1U3F2</accession>